<evidence type="ECO:0000256" key="6">
    <source>
        <dbReference type="ARBA" id="ARBA00023180"/>
    </source>
</evidence>
<dbReference type="SUPFAM" id="SSF82895">
    <property type="entry name" value="TSP-1 type 1 repeat"/>
    <property type="match status" value="2"/>
</dbReference>
<feature type="domain" description="VWFA" evidence="8">
    <location>
        <begin position="949"/>
        <end position="1124"/>
    </location>
</feature>
<organism evidence="9 10">
    <name type="scientific">Potamilus streckersoni</name>
    <dbReference type="NCBI Taxonomy" id="2493646"/>
    <lineage>
        <taxon>Eukaryota</taxon>
        <taxon>Metazoa</taxon>
        <taxon>Spiralia</taxon>
        <taxon>Lophotrochozoa</taxon>
        <taxon>Mollusca</taxon>
        <taxon>Bivalvia</taxon>
        <taxon>Autobranchia</taxon>
        <taxon>Heteroconchia</taxon>
        <taxon>Palaeoheterodonta</taxon>
        <taxon>Unionida</taxon>
        <taxon>Unionoidea</taxon>
        <taxon>Unionidae</taxon>
        <taxon>Ambleminae</taxon>
        <taxon>Lampsilini</taxon>
        <taxon>Potamilus</taxon>
    </lineage>
</organism>
<dbReference type="Gene3D" id="3.40.50.410">
    <property type="entry name" value="von Willebrand factor, type A domain"/>
    <property type="match status" value="4"/>
</dbReference>
<dbReference type="AlphaFoldDB" id="A0AAE0SGN0"/>
<feature type="region of interest" description="Disordered" evidence="7">
    <location>
        <begin position="62"/>
        <end position="112"/>
    </location>
</feature>
<evidence type="ECO:0000256" key="1">
    <source>
        <dbReference type="ARBA" id="ARBA00004613"/>
    </source>
</evidence>
<feature type="domain" description="VWFA" evidence="8">
    <location>
        <begin position="386"/>
        <end position="561"/>
    </location>
</feature>
<dbReference type="InterPro" id="IPR036465">
    <property type="entry name" value="vWFA_dom_sf"/>
</dbReference>
<evidence type="ECO:0000256" key="5">
    <source>
        <dbReference type="ARBA" id="ARBA00023157"/>
    </source>
</evidence>
<dbReference type="Proteomes" id="UP001195483">
    <property type="component" value="Unassembled WGS sequence"/>
</dbReference>
<dbReference type="GO" id="GO:0005576">
    <property type="term" value="C:extracellular region"/>
    <property type="evidence" value="ECO:0007669"/>
    <property type="project" value="UniProtKB-SubCell"/>
</dbReference>
<evidence type="ECO:0000259" key="8">
    <source>
        <dbReference type="PROSITE" id="PS50234"/>
    </source>
</evidence>
<comment type="caution">
    <text evidence="9">The sequence shown here is derived from an EMBL/GenBank/DDBJ whole genome shotgun (WGS) entry which is preliminary data.</text>
</comment>
<feature type="region of interest" description="Disordered" evidence="7">
    <location>
        <begin position="781"/>
        <end position="811"/>
    </location>
</feature>
<dbReference type="SMART" id="SM00209">
    <property type="entry name" value="TSP1"/>
    <property type="match status" value="2"/>
</dbReference>
<dbReference type="FunFam" id="3.40.50.410:FF:000004">
    <property type="entry name" value="collagen alpha-6(VI) chain"/>
    <property type="match status" value="4"/>
</dbReference>
<dbReference type="Gene3D" id="2.20.100.10">
    <property type="entry name" value="Thrombospondin type-1 (TSP1) repeat"/>
    <property type="match status" value="2"/>
</dbReference>
<gene>
    <name evidence="9" type="ORF">CHS0354_040317</name>
</gene>
<accession>A0AAE0SGN0</accession>
<evidence type="ECO:0000313" key="9">
    <source>
        <dbReference type="EMBL" id="KAK3591356.1"/>
    </source>
</evidence>
<dbReference type="InterPro" id="IPR050525">
    <property type="entry name" value="ECM_Assembly_Org"/>
</dbReference>
<feature type="domain" description="VWFA" evidence="8">
    <location>
        <begin position="588"/>
        <end position="763"/>
    </location>
</feature>
<evidence type="ECO:0000313" key="10">
    <source>
        <dbReference type="Proteomes" id="UP001195483"/>
    </source>
</evidence>
<dbReference type="FunFam" id="2.20.100.10:FF:000001">
    <property type="entry name" value="semaphorin-5A isoform X1"/>
    <property type="match status" value="2"/>
</dbReference>
<dbReference type="CDD" id="cd01472">
    <property type="entry name" value="vWA_collagen"/>
    <property type="match status" value="1"/>
</dbReference>
<dbReference type="CDD" id="cd01450">
    <property type="entry name" value="vWFA_subfamily_ECM"/>
    <property type="match status" value="2"/>
</dbReference>
<dbReference type="PANTHER" id="PTHR24020">
    <property type="entry name" value="COLLAGEN ALPHA"/>
    <property type="match status" value="1"/>
</dbReference>
<evidence type="ECO:0000256" key="3">
    <source>
        <dbReference type="ARBA" id="ARBA00022729"/>
    </source>
</evidence>
<feature type="domain" description="VWFA" evidence="8">
    <location>
        <begin position="120"/>
        <end position="293"/>
    </location>
</feature>
<evidence type="ECO:0000256" key="2">
    <source>
        <dbReference type="ARBA" id="ARBA00022525"/>
    </source>
</evidence>
<feature type="compositionally biased region" description="Low complexity" evidence="7">
    <location>
        <begin position="67"/>
        <end position="109"/>
    </location>
</feature>
<dbReference type="SUPFAM" id="SSF53300">
    <property type="entry name" value="vWA-like"/>
    <property type="match status" value="4"/>
</dbReference>
<reference evidence="9" key="3">
    <citation type="submission" date="2023-05" db="EMBL/GenBank/DDBJ databases">
        <authorList>
            <person name="Smith C.H."/>
        </authorList>
    </citation>
    <scope>NUCLEOTIDE SEQUENCE</scope>
    <source>
        <strain evidence="9">CHS0354</strain>
        <tissue evidence="9">Mantle</tissue>
    </source>
</reference>
<reference evidence="9" key="1">
    <citation type="journal article" date="2021" name="Genome Biol. Evol.">
        <title>A High-Quality Reference Genome for a Parasitic Bivalve with Doubly Uniparental Inheritance (Bivalvia: Unionida).</title>
        <authorList>
            <person name="Smith C.H."/>
        </authorList>
    </citation>
    <scope>NUCLEOTIDE SEQUENCE</scope>
    <source>
        <strain evidence="9">CHS0354</strain>
    </source>
</reference>
<comment type="subcellular location">
    <subcellularLocation>
        <location evidence="1">Secreted</location>
    </subcellularLocation>
</comment>
<keyword evidence="5" id="KW-1015">Disulfide bond</keyword>
<sequence>MKIYRCSSGCVDGGWGHWGAFSTCSKSCGGGIHQRSHVCDDPAPANGGKPCNGSATETSTCNTQPCPTTTTTTTTTTRPTTTTTRPTTTTTTRPTTTTTRPTTTLPTTTEDPGCGTLPADIVFLLDSSDSVGTTNFQKMRDFVTKFTESFPIGPNAVQIGVVTFSTTPTNVFNLNTYQNKTAMLNAINKIPYDSGGTRTDLALQYVTRNSFTKPAGDRDKVANILIVMTDGQSSNPSLTLVETQKLHQLNVKVFAIGIGIGVNKTELGHIASDAQHVFTVDNFNSLKLLNAELRKTACDVDGQWGNWGSYSPCTRSCGSGTQFRQRACDNPPPANGGKPCNGSAREDHQCNTQPCPTTPPPTTPLPTTKAVTTTLAPGCNGTNPADILFILDASGSVGPQNFRRMLDFVTATVNSFPISPTEIQVGMVTYDSRTYPVFHLNRYTNKADINTAIFGTRYTSGTTNTADAIKYARETAFTTQNGARSNAAKIAIVITDGESDNSQATFSESQKLRDAGVTIFSIGVGSGPTMSELNAIATDPDSTHVFQVTNFDKLNLIKSTLAQKTCDVRASTPPPTEPAVKECHSQADIVFLLDSSGSVGADNFQKMLGFVKDVVNSFNIGQMDVQVGVETFATNAKTEFTLNQYHDSNSIQAAVGKINYVPGYTHTGEALKYMREHSFLAAAGDRPDVPNIAIVVTDGQSNNHALTVSEAKLTQATNVTVLALGVGKAIDRAELGDIATDPDSQNVYTAESFDALKSLRDLLSTKACEASKIKDNITATAEPATAGSGEDNIAANEGPNEYKDTTTTGPGEYSITATAGPGEYNITATARPGNNIIIDTEGPGEYNIISTAGPGEYNIISTAGPGEYNITDFAGPGEYNVRSTAGPGENNITATIGPGEYNIISTAGPGEYSITVTAGPGEYNTISTAGPSEYNITATARPSCSAKADIVFVLDSSGSIGSTNYQKMLEFVKNVVQKFDIGADKIRVGTEIFSDRTYIQFQLNKYFDRAALENAITNIPYKRGTTNTGQALKDLYSSMFTVANGDRPSIPNIAIVVTDGQSTNHLSTVNEAQSARNHGITVFAVGVGDGIDKNELGNIATDPDSTHVLTVQDFSKLAQIQATVASTTCAALLKQSSAFDQQEAYPRH</sequence>
<evidence type="ECO:0000256" key="4">
    <source>
        <dbReference type="ARBA" id="ARBA00022737"/>
    </source>
</evidence>
<dbReference type="InterPro" id="IPR036383">
    <property type="entry name" value="TSP1_rpt_sf"/>
</dbReference>
<name>A0AAE0SGN0_9BIVA</name>
<dbReference type="PRINTS" id="PR00453">
    <property type="entry name" value="VWFADOMAIN"/>
</dbReference>
<dbReference type="Pfam" id="PF00090">
    <property type="entry name" value="TSP_1"/>
    <property type="match status" value="2"/>
</dbReference>
<keyword evidence="6" id="KW-0325">Glycoprotein</keyword>
<dbReference type="EMBL" id="JAEAOA010002334">
    <property type="protein sequence ID" value="KAK3591356.1"/>
    <property type="molecule type" value="Genomic_DNA"/>
</dbReference>
<reference evidence="9" key="2">
    <citation type="journal article" date="2021" name="Genome Biol. Evol.">
        <title>Developing a high-quality reference genome for a parasitic bivalve with doubly uniparental inheritance (Bivalvia: Unionida).</title>
        <authorList>
            <person name="Smith C.H."/>
        </authorList>
    </citation>
    <scope>NUCLEOTIDE SEQUENCE</scope>
    <source>
        <strain evidence="9">CHS0354</strain>
        <tissue evidence="9">Mantle</tissue>
    </source>
</reference>
<dbReference type="Pfam" id="PF00092">
    <property type="entry name" value="VWA"/>
    <property type="match status" value="4"/>
</dbReference>
<dbReference type="PANTHER" id="PTHR24020:SF84">
    <property type="entry name" value="VWFA DOMAIN-CONTAINING PROTEIN"/>
    <property type="match status" value="1"/>
</dbReference>
<keyword evidence="4" id="KW-0677">Repeat</keyword>
<dbReference type="InterPro" id="IPR002035">
    <property type="entry name" value="VWF_A"/>
</dbReference>
<dbReference type="SMART" id="SM00327">
    <property type="entry name" value="VWA"/>
    <property type="match status" value="4"/>
</dbReference>
<dbReference type="PROSITE" id="PS50234">
    <property type="entry name" value="VWFA"/>
    <property type="match status" value="4"/>
</dbReference>
<proteinExistence type="predicted"/>
<keyword evidence="2" id="KW-0964">Secreted</keyword>
<evidence type="ECO:0000256" key="7">
    <source>
        <dbReference type="SAM" id="MobiDB-lite"/>
    </source>
</evidence>
<feature type="region of interest" description="Disordered" evidence="7">
    <location>
        <begin position="328"/>
        <end position="366"/>
    </location>
</feature>
<protein>
    <recommendedName>
        <fullName evidence="8">VWFA domain-containing protein</fullName>
    </recommendedName>
</protein>
<dbReference type="PROSITE" id="PS50092">
    <property type="entry name" value="TSP1"/>
    <property type="match status" value="2"/>
</dbReference>
<keyword evidence="3" id="KW-0732">Signal</keyword>
<dbReference type="InterPro" id="IPR000884">
    <property type="entry name" value="TSP1_rpt"/>
</dbReference>
<keyword evidence="10" id="KW-1185">Reference proteome</keyword>